<evidence type="ECO:0000313" key="2">
    <source>
        <dbReference type="EMBL" id="HIZ53088.1"/>
    </source>
</evidence>
<evidence type="ECO:0000313" key="3">
    <source>
        <dbReference type="Proteomes" id="UP000824063"/>
    </source>
</evidence>
<dbReference type="AlphaFoldDB" id="A0A9D2F6T7"/>
<dbReference type="GO" id="GO:0003677">
    <property type="term" value="F:DNA binding"/>
    <property type="evidence" value="ECO:0007669"/>
    <property type="project" value="InterPro"/>
</dbReference>
<name>A0A9D2F6T7_9ENTE</name>
<dbReference type="PROSITE" id="PS50943">
    <property type="entry name" value="HTH_CROC1"/>
    <property type="match status" value="1"/>
</dbReference>
<gene>
    <name evidence="2" type="ORF">IAA20_03995</name>
</gene>
<dbReference type="Proteomes" id="UP000824063">
    <property type="component" value="Unassembled WGS sequence"/>
</dbReference>
<dbReference type="InterPro" id="IPR001387">
    <property type="entry name" value="Cro/C1-type_HTH"/>
</dbReference>
<sequence length="123" mass="14024">MNSQQNFSNNLKKLLAGQGYTVYEFSEKVNVAPSTIYNIMAQKKGASLEMADRLSQVLGTTVSEMLRPQARTNVAHARRLAELNRGGRKLYDTFHEFFADDEIDMEDEEVITTLNWFLATKKD</sequence>
<reference evidence="2" key="2">
    <citation type="submission" date="2021-04" db="EMBL/GenBank/DDBJ databases">
        <authorList>
            <person name="Gilroy R."/>
        </authorList>
    </citation>
    <scope>NUCLEOTIDE SEQUENCE</scope>
    <source>
        <strain evidence="2">CHK172-16539</strain>
    </source>
</reference>
<organism evidence="2 3">
    <name type="scientific">Candidatus Enterococcus avicola</name>
    <dbReference type="NCBI Taxonomy" id="2838561"/>
    <lineage>
        <taxon>Bacteria</taxon>
        <taxon>Bacillati</taxon>
        <taxon>Bacillota</taxon>
        <taxon>Bacilli</taxon>
        <taxon>Lactobacillales</taxon>
        <taxon>Enterococcaceae</taxon>
        <taxon>Enterococcus</taxon>
    </lineage>
</organism>
<dbReference type="Pfam" id="PF01381">
    <property type="entry name" value="HTH_3"/>
    <property type="match status" value="1"/>
</dbReference>
<evidence type="ECO:0000259" key="1">
    <source>
        <dbReference type="PROSITE" id="PS50943"/>
    </source>
</evidence>
<dbReference type="Gene3D" id="1.10.260.40">
    <property type="entry name" value="lambda repressor-like DNA-binding domains"/>
    <property type="match status" value="1"/>
</dbReference>
<dbReference type="SMART" id="SM00530">
    <property type="entry name" value="HTH_XRE"/>
    <property type="match status" value="1"/>
</dbReference>
<reference evidence="2" key="1">
    <citation type="journal article" date="2021" name="PeerJ">
        <title>Extensive microbial diversity within the chicken gut microbiome revealed by metagenomics and culture.</title>
        <authorList>
            <person name="Gilroy R."/>
            <person name="Ravi A."/>
            <person name="Getino M."/>
            <person name="Pursley I."/>
            <person name="Horton D.L."/>
            <person name="Alikhan N.F."/>
            <person name="Baker D."/>
            <person name="Gharbi K."/>
            <person name="Hall N."/>
            <person name="Watson M."/>
            <person name="Adriaenssens E.M."/>
            <person name="Foster-Nyarko E."/>
            <person name="Jarju S."/>
            <person name="Secka A."/>
            <person name="Antonio M."/>
            <person name="Oren A."/>
            <person name="Chaudhuri R.R."/>
            <person name="La Ragione R."/>
            <person name="Hildebrand F."/>
            <person name="Pallen M.J."/>
        </authorList>
    </citation>
    <scope>NUCLEOTIDE SEQUENCE</scope>
    <source>
        <strain evidence="2">CHK172-16539</strain>
    </source>
</reference>
<accession>A0A9D2F6T7</accession>
<proteinExistence type="predicted"/>
<dbReference type="SUPFAM" id="SSF47413">
    <property type="entry name" value="lambda repressor-like DNA-binding domains"/>
    <property type="match status" value="1"/>
</dbReference>
<protein>
    <submittedName>
        <fullName evidence="2">Helix-turn-helix domain-containing protein</fullName>
    </submittedName>
</protein>
<dbReference type="CDD" id="cd00093">
    <property type="entry name" value="HTH_XRE"/>
    <property type="match status" value="1"/>
</dbReference>
<comment type="caution">
    <text evidence="2">The sequence shown here is derived from an EMBL/GenBank/DDBJ whole genome shotgun (WGS) entry which is preliminary data.</text>
</comment>
<dbReference type="InterPro" id="IPR010982">
    <property type="entry name" value="Lambda_DNA-bd_dom_sf"/>
</dbReference>
<dbReference type="EMBL" id="DXBN01000095">
    <property type="protein sequence ID" value="HIZ53088.1"/>
    <property type="molecule type" value="Genomic_DNA"/>
</dbReference>
<feature type="domain" description="HTH cro/C1-type" evidence="1">
    <location>
        <begin position="11"/>
        <end position="65"/>
    </location>
</feature>